<keyword evidence="2" id="KW-0472">Membrane</keyword>
<keyword evidence="2" id="KW-1133">Transmembrane helix</keyword>
<reference evidence="4 5" key="1">
    <citation type="submission" date="2017-12" db="EMBL/GenBank/DDBJ databases">
        <title>The genome sequence of Caulobacter sp. 410.</title>
        <authorList>
            <person name="Gao J."/>
            <person name="Mao X."/>
            <person name="Sun J."/>
        </authorList>
    </citation>
    <scope>NUCLEOTIDE SEQUENCE [LARGE SCALE GENOMIC DNA]</scope>
    <source>
        <strain evidence="4 5">410</strain>
    </source>
</reference>
<keyword evidence="1" id="KW-0378">Hydrolase</keyword>
<dbReference type="AlphaFoldDB" id="A0A2N5CYM2"/>
<organism evidence="4 5">
    <name type="scientific">Caulobacter zeae</name>
    <dbReference type="NCBI Taxonomy" id="2055137"/>
    <lineage>
        <taxon>Bacteria</taxon>
        <taxon>Pseudomonadati</taxon>
        <taxon>Pseudomonadota</taxon>
        <taxon>Alphaproteobacteria</taxon>
        <taxon>Caulobacterales</taxon>
        <taxon>Caulobacteraceae</taxon>
        <taxon>Caulobacter</taxon>
    </lineage>
</organism>
<evidence type="ECO:0000256" key="2">
    <source>
        <dbReference type="SAM" id="Phobius"/>
    </source>
</evidence>
<proteinExistence type="predicted"/>
<accession>A0A2N5CYM2</accession>
<dbReference type="PROSITE" id="PS00141">
    <property type="entry name" value="ASP_PROTEASE"/>
    <property type="match status" value="1"/>
</dbReference>
<dbReference type="PROSITE" id="PS50175">
    <property type="entry name" value="ASP_PROT_RETROV"/>
    <property type="match status" value="1"/>
</dbReference>
<dbReference type="GO" id="GO:0006508">
    <property type="term" value="P:proteolysis"/>
    <property type="evidence" value="ECO:0007669"/>
    <property type="project" value="UniProtKB-KW"/>
</dbReference>
<sequence>MSHPGPWGGEPPPEPQEAPPPRASWRRWLVWFVVVSAGLAVLGLLLRASPWALRETNDWFYLAWGGLLAAALSTGLLRATRRQALHGLGYAAIWAGIVLVLAVGYLYRAELSEAPQRLRMALNIGEPVATGERELRVAQDASGAFVIVGQVNGQRVLFLVDTGATNTVLSPADAQRIGVDMASLRFDQTSETANGLGYGAQWTAERLEIGPIRRDRFPMDVNQAPMSASLLGMSFLNTLDSYEVRGGQLILRWRE</sequence>
<dbReference type="OrthoDB" id="7595324at2"/>
<feature type="domain" description="Peptidase A2" evidence="3">
    <location>
        <begin position="156"/>
        <end position="197"/>
    </location>
</feature>
<comment type="caution">
    <text evidence="4">The sequence shown here is derived from an EMBL/GenBank/DDBJ whole genome shotgun (WGS) entry which is preliminary data.</text>
</comment>
<dbReference type="Proteomes" id="UP000234479">
    <property type="component" value="Unassembled WGS sequence"/>
</dbReference>
<dbReference type="InterPro" id="IPR034122">
    <property type="entry name" value="Retropepsin-like_bacterial"/>
</dbReference>
<keyword evidence="2" id="KW-0812">Transmembrane</keyword>
<evidence type="ECO:0000259" key="3">
    <source>
        <dbReference type="PROSITE" id="PS50175"/>
    </source>
</evidence>
<keyword evidence="5" id="KW-1185">Reference proteome</keyword>
<dbReference type="NCBIfam" id="TIGR02281">
    <property type="entry name" value="clan_AA_DTGA"/>
    <property type="match status" value="1"/>
</dbReference>
<dbReference type="CDD" id="cd05483">
    <property type="entry name" value="retropepsin_like_bacteria"/>
    <property type="match status" value="1"/>
</dbReference>
<dbReference type="GO" id="GO:0004190">
    <property type="term" value="F:aspartic-type endopeptidase activity"/>
    <property type="evidence" value="ECO:0007669"/>
    <property type="project" value="InterPro"/>
</dbReference>
<dbReference type="InterPro" id="IPR011969">
    <property type="entry name" value="Clan_AA_Asp_peptidase_C"/>
</dbReference>
<dbReference type="SUPFAM" id="SSF50630">
    <property type="entry name" value="Acid proteases"/>
    <property type="match status" value="1"/>
</dbReference>
<feature type="transmembrane region" description="Helical" evidence="2">
    <location>
        <begin position="59"/>
        <end position="77"/>
    </location>
</feature>
<protein>
    <submittedName>
        <fullName evidence="4">TIGR02281 family clan AA aspartic protease</fullName>
    </submittedName>
</protein>
<dbReference type="Gene3D" id="2.40.70.10">
    <property type="entry name" value="Acid Proteases"/>
    <property type="match status" value="1"/>
</dbReference>
<feature type="transmembrane region" description="Helical" evidence="2">
    <location>
        <begin position="28"/>
        <end position="47"/>
    </location>
</feature>
<dbReference type="RefSeq" id="WP_101720622.1">
    <property type="nucleotide sequence ID" value="NZ_PJRS01000049.1"/>
</dbReference>
<dbReference type="EMBL" id="PJRS01000049">
    <property type="protein sequence ID" value="PLR18910.1"/>
    <property type="molecule type" value="Genomic_DNA"/>
</dbReference>
<evidence type="ECO:0000313" key="4">
    <source>
        <dbReference type="EMBL" id="PLR18910.1"/>
    </source>
</evidence>
<evidence type="ECO:0000256" key="1">
    <source>
        <dbReference type="ARBA" id="ARBA00022801"/>
    </source>
</evidence>
<evidence type="ECO:0000313" key="5">
    <source>
        <dbReference type="Proteomes" id="UP000234479"/>
    </source>
</evidence>
<feature type="transmembrane region" description="Helical" evidence="2">
    <location>
        <begin position="89"/>
        <end position="107"/>
    </location>
</feature>
<gene>
    <name evidence="4" type="ORF">SGCZBJ_25080</name>
</gene>
<dbReference type="InterPro" id="IPR021109">
    <property type="entry name" value="Peptidase_aspartic_dom_sf"/>
</dbReference>
<dbReference type="InterPro" id="IPR001995">
    <property type="entry name" value="Peptidase_A2_cat"/>
</dbReference>
<name>A0A2N5CYM2_9CAUL</name>
<dbReference type="InterPro" id="IPR001969">
    <property type="entry name" value="Aspartic_peptidase_AS"/>
</dbReference>
<keyword evidence="4" id="KW-0645">Protease</keyword>
<dbReference type="Pfam" id="PF13975">
    <property type="entry name" value="gag-asp_proteas"/>
    <property type="match status" value="1"/>
</dbReference>